<reference evidence="2 3" key="1">
    <citation type="journal article" date="2016" name="Nat. Commun.">
        <title>Thousands of microbial genomes shed light on interconnected biogeochemical processes in an aquifer system.</title>
        <authorList>
            <person name="Anantharaman K."/>
            <person name="Brown C.T."/>
            <person name="Hug L.A."/>
            <person name="Sharon I."/>
            <person name="Castelle C.J."/>
            <person name="Probst A.J."/>
            <person name="Thomas B.C."/>
            <person name="Singh A."/>
            <person name="Wilkins M.J."/>
            <person name="Karaoz U."/>
            <person name="Brodie E.L."/>
            <person name="Williams K.H."/>
            <person name="Hubbard S.S."/>
            <person name="Banfield J.F."/>
        </authorList>
    </citation>
    <scope>NUCLEOTIDE SEQUENCE [LARGE SCALE GENOMIC DNA]</scope>
</reference>
<comment type="caution">
    <text evidence="2">The sequence shown here is derived from an EMBL/GenBank/DDBJ whole genome shotgun (WGS) entry which is preliminary data.</text>
</comment>
<protein>
    <submittedName>
        <fullName evidence="2">Uncharacterized protein</fullName>
    </submittedName>
</protein>
<evidence type="ECO:0000313" key="3">
    <source>
        <dbReference type="Proteomes" id="UP000178811"/>
    </source>
</evidence>
<keyword evidence="1" id="KW-1133">Transmembrane helix</keyword>
<accession>A0A1F6EWS9</accession>
<keyword evidence="1" id="KW-0472">Membrane</keyword>
<proteinExistence type="predicted"/>
<name>A0A1F6EWS9_9BACT</name>
<sequence>MFYENIGVPVRSSTKYLAIFGLLLLVVGMGYSVYLYHKASTPSVPERAMRSGQQQQTCPSSSKTDVNRCLITKVGVMVETEQSVNPAEFKFCWVRPEGSLIESKWLGLDLLQIKSGGDDFQIEYKWVKKFALVDGKCPNKF</sequence>
<dbReference type="EMBL" id="MFLW01000026">
    <property type="protein sequence ID" value="OGG78023.1"/>
    <property type="molecule type" value="Genomic_DNA"/>
</dbReference>
<gene>
    <name evidence="2" type="ORF">A3A36_00955</name>
</gene>
<organism evidence="2 3">
    <name type="scientific">Candidatus Kaiserbacteria bacterium RIFCSPLOWO2_01_FULL_52_12b</name>
    <dbReference type="NCBI Taxonomy" id="1798509"/>
    <lineage>
        <taxon>Bacteria</taxon>
        <taxon>Candidatus Kaiseribacteriota</taxon>
    </lineage>
</organism>
<keyword evidence="1" id="KW-0812">Transmembrane</keyword>
<dbReference type="AlphaFoldDB" id="A0A1F6EWS9"/>
<feature type="transmembrane region" description="Helical" evidence="1">
    <location>
        <begin position="16"/>
        <end position="37"/>
    </location>
</feature>
<evidence type="ECO:0000256" key="1">
    <source>
        <dbReference type="SAM" id="Phobius"/>
    </source>
</evidence>
<dbReference type="Proteomes" id="UP000178811">
    <property type="component" value="Unassembled WGS sequence"/>
</dbReference>
<evidence type="ECO:0000313" key="2">
    <source>
        <dbReference type="EMBL" id="OGG78023.1"/>
    </source>
</evidence>